<evidence type="ECO:0000313" key="4">
    <source>
        <dbReference type="Proteomes" id="UP000757232"/>
    </source>
</evidence>
<keyword evidence="2" id="KW-0732">Signal</keyword>
<dbReference type="AlphaFoldDB" id="A0A9Q5I4P0"/>
<keyword evidence="4" id="KW-1185">Reference proteome</keyword>
<sequence length="116" mass="12972">MFFISLQSLLATLLANSKGFDRRLKHLEATEEEMDGVHKALGLPKGTKPKWYCCNYYEDGADSSRDKVWPNNEIYVPILQELAEEDDGSSGAVEECDEDTDSASDETNDSDDTETN</sequence>
<reference evidence="3" key="1">
    <citation type="submission" date="2016-06" db="EMBL/GenBank/DDBJ databases">
        <title>Draft Genome sequence of the fungus Inonotus baumii.</title>
        <authorList>
            <person name="Zhu H."/>
            <person name="Lin W."/>
        </authorList>
    </citation>
    <scope>NUCLEOTIDE SEQUENCE</scope>
    <source>
        <strain evidence="3">821</strain>
    </source>
</reference>
<organism evidence="3 4">
    <name type="scientific">Sanghuangporus baumii</name>
    <name type="common">Phellinus baumii</name>
    <dbReference type="NCBI Taxonomy" id="108892"/>
    <lineage>
        <taxon>Eukaryota</taxon>
        <taxon>Fungi</taxon>
        <taxon>Dikarya</taxon>
        <taxon>Basidiomycota</taxon>
        <taxon>Agaricomycotina</taxon>
        <taxon>Agaricomycetes</taxon>
        <taxon>Hymenochaetales</taxon>
        <taxon>Hymenochaetaceae</taxon>
        <taxon>Sanghuangporus</taxon>
    </lineage>
</organism>
<accession>A0A9Q5I4P0</accession>
<evidence type="ECO:0000256" key="1">
    <source>
        <dbReference type="SAM" id="MobiDB-lite"/>
    </source>
</evidence>
<feature type="chain" id="PRO_5040242143" evidence="2">
    <location>
        <begin position="20"/>
        <end position="116"/>
    </location>
</feature>
<name>A0A9Q5I4P0_SANBA</name>
<feature type="signal peptide" evidence="2">
    <location>
        <begin position="1"/>
        <end position="19"/>
    </location>
</feature>
<feature type="region of interest" description="Disordered" evidence="1">
    <location>
        <begin position="82"/>
        <end position="116"/>
    </location>
</feature>
<dbReference type="Proteomes" id="UP000757232">
    <property type="component" value="Unassembled WGS sequence"/>
</dbReference>
<gene>
    <name evidence="3" type="ORF">A7U60_g1136</name>
</gene>
<proteinExistence type="predicted"/>
<protein>
    <submittedName>
        <fullName evidence="3">Uncharacterized protein</fullName>
    </submittedName>
</protein>
<evidence type="ECO:0000313" key="3">
    <source>
        <dbReference type="EMBL" id="OCB91599.1"/>
    </source>
</evidence>
<comment type="caution">
    <text evidence="3">The sequence shown here is derived from an EMBL/GenBank/DDBJ whole genome shotgun (WGS) entry which is preliminary data.</text>
</comment>
<dbReference type="EMBL" id="LNZH02000079">
    <property type="protein sequence ID" value="OCB91599.1"/>
    <property type="molecule type" value="Genomic_DNA"/>
</dbReference>
<evidence type="ECO:0000256" key="2">
    <source>
        <dbReference type="SAM" id="SignalP"/>
    </source>
</evidence>